<sequence>MILSKNNDYTKESKLEQNIANICNCEYKYFLNKSNVVGVGCGYKIKKGFYTNQLCIQVFVSKKCPENQLNSNDMIPLMYKGIPTDVKETGYFSPCSFNIKERPVPGGYGISANMSEIIGTAGCVVSNGVSRFVLGTNHVLANINMLPMKTPIVQPDYAHDGYAPTDTIATLYKYIPLRFIKGEDQPINLTDCAIGLLTNSNIMSNKIAFIGKVSHIKSPKLNASVKKVGTITEFTRGFITSTSSVVVINYNNGKRAFFKDQIFTTYMAQKGDSGAILVDDNNFALGILCGYSPNVTTFNRLSTVLEQLDVSLSY</sequence>
<name>A0A9N7AVN6_CLOBO</name>
<evidence type="ECO:0000313" key="3">
    <source>
        <dbReference type="Proteomes" id="UP000006160"/>
    </source>
</evidence>
<geneLocation type="plasmid" evidence="2 3">
    <name>pCLG1</name>
</geneLocation>
<dbReference type="InterPro" id="IPR057905">
    <property type="entry name" value="Nal1_N"/>
</dbReference>
<dbReference type="InterPro" id="IPR043504">
    <property type="entry name" value="Peptidase_S1_PA_chymotrypsin"/>
</dbReference>
<dbReference type="Gene3D" id="2.40.10.10">
    <property type="entry name" value="Trypsin-like serine proteases"/>
    <property type="match status" value="1"/>
</dbReference>
<gene>
    <name evidence="2" type="ORF">CLG_0014</name>
</gene>
<evidence type="ECO:0000313" key="2">
    <source>
        <dbReference type="EMBL" id="ACT33599.1"/>
    </source>
</evidence>
<organism evidence="2 3">
    <name type="scientific">Clostridium botulinum D str. 1873</name>
    <dbReference type="NCBI Taxonomy" id="592027"/>
    <lineage>
        <taxon>Bacteria</taxon>
        <taxon>Bacillati</taxon>
        <taxon>Bacillota</taxon>
        <taxon>Clostridia</taxon>
        <taxon>Eubacteriales</taxon>
        <taxon>Clostridiaceae</taxon>
        <taxon>Clostridium</taxon>
    </lineage>
</organism>
<dbReference type="SUPFAM" id="SSF50494">
    <property type="entry name" value="Trypsin-like serine proteases"/>
    <property type="match status" value="1"/>
</dbReference>
<dbReference type="Pfam" id="PF25608">
    <property type="entry name" value="NAL1_N"/>
    <property type="match status" value="1"/>
</dbReference>
<protein>
    <recommendedName>
        <fullName evidence="1">Nal1 N-terminal domain-containing protein</fullName>
    </recommendedName>
</protein>
<dbReference type="Proteomes" id="UP000006160">
    <property type="component" value="Plasmid pCLG1"/>
</dbReference>
<dbReference type="InterPro" id="IPR009003">
    <property type="entry name" value="Peptidase_S1_PA"/>
</dbReference>
<proteinExistence type="predicted"/>
<dbReference type="RefSeq" id="WP_012669501.1">
    <property type="nucleotide sequence ID" value="NC_012946.1"/>
</dbReference>
<accession>A0A9N7AVN6</accession>
<keyword evidence="2" id="KW-0614">Plasmid</keyword>
<feature type="domain" description="Nal1 N-terminal" evidence="1">
    <location>
        <begin position="34"/>
        <end position="81"/>
    </location>
</feature>
<dbReference type="EMBL" id="CP001659">
    <property type="protein sequence ID" value="ACT33599.1"/>
    <property type="molecule type" value="Genomic_DNA"/>
</dbReference>
<reference evidence="2 3" key="1">
    <citation type="submission" date="2009-06" db="EMBL/GenBank/DDBJ databases">
        <authorList>
            <person name="Shrivastava S."/>
            <person name="Brinkac L.B."/>
            <person name="Brown J.L."/>
            <person name="Bruce D.B."/>
            <person name="Detter C."/>
            <person name="Green L.D."/>
            <person name="Munk C.A."/>
            <person name="Rogers Y.C."/>
            <person name="Tapia R."/>
            <person name="Saunders E.S."/>
            <person name="Sims D.R."/>
            <person name="Smith L.A."/>
            <person name="Smith T.J."/>
            <person name="Sutton G."/>
            <person name="Brettin T."/>
        </authorList>
    </citation>
    <scope>NUCLEOTIDE SEQUENCE [LARGE SCALE GENOMIC DNA]</scope>
    <source>
        <strain evidence="3">D str. 1873</strain>
        <plasmid evidence="2 3">pCLG1</plasmid>
    </source>
</reference>
<evidence type="ECO:0000259" key="1">
    <source>
        <dbReference type="Pfam" id="PF25608"/>
    </source>
</evidence>
<dbReference type="AlphaFoldDB" id="A0A9N7AVN6"/>